<dbReference type="EMBL" id="VTPC01089823">
    <property type="protein sequence ID" value="KAF2885663.1"/>
    <property type="molecule type" value="Genomic_DNA"/>
</dbReference>
<evidence type="ECO:0000313" key="2">
    <source>
        <dbReference type="EMBL" id="KAF2885663.1"/>
    </source>
</evidence>
<feature type="domain" description="F-box" evidence="1">
    <location>
        <begin position="50"/>
        <end position="96"/>
    </location>
</feature>
<dbReference type="Proteomes" id="UP000801492">
    <property type="component" value="Unassembled WGS sequence"/>
</dbReference>
<dbReference type="AlphaFoldDB" id="A0A8K0CJK3"/>
<dbReference type="SUPFAM" id="SSF81383">
    <property type="entry name" value="F-box domain"/>
    <property type="match status" value="1"/>
</dbReference>
<protein>
    <recommendedName>
        <fullName evidence="1">F-box domain-containing protein</fullName>
    </recommendedName>
</protein>
<dbReference type="Pfam" id="PF12937">
    <property type="entry name" value="F-box-like"/>
    <property type="match status" value="1"/>
</dbReference>
<dbReference type="SUPFAM" id="SSF52047">
    <property type="entry name" value="RNI-like"/>
    <property type="match status" value="1"/>
</dbReference>
<organism evidence="2 3">
    <name type="scientific">Ignelater luminosus</name>
    <name type="common">Cucubano</name>
    <name type="synonym">Pyrophorus luminosus</name>
    <dbReference type="NCBI Taxonomy" id="2038154"/>
    <lineage>
        <taxon>Eukaryota</taxon>
        <taxon>Metazoa</taxon>
        <taxon>Ecdysozoa</taxon>
        <taxon>Arthropoda</taxon>
        <taxon>Hexapoda</taxon>
        <taxon>Insecta</taxon>
        <taxon>Pterygota</taxon>
        <taxon>Neoptera</taxon>
        <taxon>Endopterygota</taxon>
        <taxon>Coleoptera</taxon>
        <taxon>Polyphaga</taxon>
        <taxon>Elateriformia</taxon>
        <taxon>Elateroidea</taxon>
        <taxon>Elateridae</taxon>
        <taxon>Agrypninae</taxon>
        <taxon>Pyrophorini</taxon>
        <taxon>Ignelater</taxon>
    </lineage>
</organism>
<comment type="caution">
    <text evidence="2">The sequence shown here is derived from an EMBL/GenBank/DDBJ whole genome shotgun (WGS) entry which is preliminary data.</text>
</comment>
<dbReference type="Gene3D" id="1.20.1280.50">
    <property type="match status" value="1"/>
</dbReference>
<evidence type="ECO:0000259" key="1">
    <source>
        <dbReference type="PROSITE" id="PS50181"/>
    </source>
</evidence>
<dbReference type="Gene3D" id="3.80.10.10">
    <property type="entry name" value="Ribonuclease Inhibitor"/>
    <property type="match status" value="1"/>
</dbReference>
<dbReference type="PANTHER" id="PTHR20872:SF1">
    <property type="entry name" value="F-BOX DOMAIN-CONTAINING PROTEIN"/>
    <property type="match status" value="1"/>
</dbReference>
<proteinExistence type="predicted"/>
<dbReference type="InterPro" id="IPR036047">
    <property type="entry name" value="F-box-like_dom_sf"/>
</dbReference>
<dbReference type="PANTHER" id="PTHR20872">
    <property type="match status" value="1"/>
</dbReference>
<keyword evidence="3" id="KW-1185">Reference proteome</keyword>
<gene>
    <name evidence="2" type="ORF">ILUMI_20514</name>
</gene>
<evidence type="ECO:0000313" key="3">
    <source>
        <dbReference type="Proteomes" id="UP000801492"/>
    </source>
</evidence>
<dbReference type="OrthoDB" id="9974792at2759"/>
<accession>A0A8K0CJK3</accession>
<sequence length="512" mass="60656">MKRACWKVIDRQHSFSAESWMEMYNNRVVDHQGAVYIDLEDEEDSDNNAYSRWSELPDILLEKIFSYLSIRQKYYASLVCRSWYRAFYLPYVWSQFVLEDSTLTRGRFNYYSGWQYVLDHLRTQTCLSQVGRHFRHLTFEPMLNFYNLYEFMNMISWYTEQTHKDIVATGVGTHIRSLKFTFPCNMSNRDETERIRLFGTGGKLLDALKRLMGNLKKMRKLELVDLMLDPREAQHLLDGVCETCHLTLRTLILINTTRVQYQILHVGIFLNLHILIICPQNLGDELVELLGFTQLHHLHILQNRYTPNDSTIKSTSGRAWKICRKNNPKLCVHLQVQSIKEKQLIWQDYAPVKTILYDSPHIGLQTNTLITAIELYKKDLRVYGHQSLPRFFRSKSFHERIDSALLLLCRQCPSLKVLLVTERISTATVLLLAYTAKNLHYLYIRGNAVIKKCDWPQSPEWSDEFYEWLKFNSRSYVLVEKEVSQMLGYTWHMQTDKQFRNLQMNLHDESIL</sequence>
<name>A0A8K0CJK3_IGNLU</name>
<dbReference type="InterPro" id="IPR032675">
    <property type="entry name" value="LRR_dom_sf"/>
</dbReference>
<dbReference type="InterPro" id="IPR001810">
    <property type="entry name" value="F-box_dom"/>
</dbReference>
<dbReference type="PROSITE" id="PS50181">
    <property type="entry name" value="FBOX"/>
    <property type="match status" value="1"/>
</dbReference>
<reference evidence="2" key="1">
    <citation type="submission" date="2019-08" db="EMBL/GenBank/DDBJ databases">
        <title>The genome of the North American firefly Photinus pyralis.</title>
        <authorList>
            <consortium name="Photinus pyralis genome working group"/>
            <person name="Fallon T.R."/>
            <person name="Sander Lower S.E."/>
            <person name="Weng J.-K."/>
        </authorList>
    </citation>
    <scope>NUCLEOTIDE SEQUENCE</scope>
    <source>
        <strain evidence="2">TRF0915ILg1</strain>
        <tissue evidence="2">Whole body</tissue>
    </source>
</reference>